<dbReference type="Proteomes" id="UP000199183">
    <property type="component" value="Unassembled WGS sequence"/>
</dbReference>
<keyword evidence="2" id="KW-0808">Transferase</keyword>
<reference evidence="6 7" key="1">
    <citation type="submission" date="2016-10" db="EMBL/GenBank/DDBJ databases">
        <authorList>
            <person name="de Groot N.N."/>
        </authorList>
    </citation>
    <scope>NUCLEOTIDE SEQUENCE [LARGE SCALE GENOMIC DNA]</scope>
    <source>
        <strain evidence="6 7">DSM 21799</strain>
    </source>
</reference>
<dbReference type="PANTHER" id="PTHR43095:SF2">
    <property type="entry name" value="GLUCONOKINASE"/>
    <property type="match status" value="1"/>
</dbReference>
<dbReference type="InterPro" id="IPR050406">
    <property type="entry name" value="FGGY_Carb_Kinase"/>
</dbReference>
<evidence type="ECO:0000313" key="7">
    <source>
        <dbReference type="Proteomes" id="UP000199183"/>
    </source>
</evidence>
<proteinExistence type="inferred from homology"/>
<dbReference type="GO" id="GO:0005975">
    <property type="term" value="P:carbohydrate metabolic process"/>
    <property type="evidence" value="ECO:0007669"/>
    <property type="project" value="InterPro"/>
</dbReference>
<dbReference type="AlphaFoldDB" id="A0A1H4KIY8"/>
<dbReference type="InterPro" id="IPR018484">
    <property type="entry name" value="FGGY_N"/>
</dbReference>
<dbReference type="STRING" id="640635.SAMN04489806_1189"/>
<keyword evidence="3 6" id="KW-0418">Kinase</keyword>
<comment type="similarity">
    <text evidence="1">Belongs to the FGGY kinase family.</text>
</comment>
<feature type="domain" description="Carbohydrate kinase FGGY N-terminal" evidence="4">
    <location>
        <begin position="27"/>
        <end position="264"/>
    </location>
</feature>
<name>A0A1H4KIY8_9MICO</name>
<evidence type="ECO:0000259" key="5">
    <source>
        <dbReference type="Pfam" id="PF02782"/>
    </source>
</evidence>
<gene>
    <name evidence="6" type="ORF">SAMN04489806_1189</name>
</gene>
<dbReference type="RefSeq" id="WP_091181273.1">
    <property type="nucleotide sequence ID" value="NZ_FNRY01000001.1"/>
</dbReference>
<sequence>MARTASEGASPATAAPDDAALPDAAVAVGIDIGSTNTKAVLVSCGGPRSELRELAVRQFSTPDTADELRDSVTQALRELTAVAPRHPLVVGIASMAETGVPLDAAGTPLTPLVRWNASADATVFERIDPERFFCATGVPALPKVPLAMWHALGADDPGLWRRLARWSGVADLIAHTLAGHCATDHTLAGRTGAYLLPARGERMPRGFDARLLALVGLTPDKLPDVVAPGEAVGAVSAAAAHSTGLREGTPVYVAGHDHAVGAWGAGARGPGDDADSMGTTEALVRVLGAPADRAAVSATGMSLTRTVPGAHESLLAGASGGSLLAGWAHSPGPVDGTTRLGELIRLPYPSGRQTPHPDRTARDELIDIAGRPVDPATRSDDELRRATLLGLCLQLRWMAETQQNAAADPLAPSVEPLAVIGGAPAGNAEWLALKSAVLGRPLRVAHVAQPVACSAALLAAVRAGVCADDVRLPAASVITPPAESEAQAAYDTFRRAALAAPTPTEERRV</sequence>
<evidence type="ECO:0000256" key="3">
    <source>
        <dbReference type="ARBA" id="ARBA00022777"/>
    </source>
</evidence>
<dbReference type="InterPro" id="IPR043129">
    <property type="entry name" value="ATPase_NBD"/>
</dbReference>
<keyword evidence="7" id="KW-1185">Reference proteome</keyword>
<dbReference type="CDD" id="cd07773">
    <property type="entry name" value="ASKHA_NBD_FGGY_FK"/>
    <property type="match status" value="1"/>
</dbReference>
<evidence type="ECO:0000313" key="6">
    <source>
        <dbReference type="EMBL" id="SEB58514.1"/>
    </source>
</evidence>
<dbReference type="EMBL" id="FNRY01000001">
    <property type="protein sequence ID" value="SEB58514.1"/>
    <property type="molecule type" value="Genomic_DNA"/>
</dbReference>
<dbReference type="InterPro" id="IPR018485">
    <property type="entry name" value="FGGY_C"/>
</dbReference>
<dbReference type="PANTHER" id="PTHR43095">
    <property type="entry name" value="SUGAR KINASE"/>
    <property type="match status" value="1"/>
</dbReference>
<evidence type="ECO:0000259" key="4">
    <source>
        <dbReference type="Pfam" id="PF00370"/>
    </source>
</evidence>
<dbReference type="InterPro" id="IPR000577">
    <property type="entry name" value="Carb_kinase_FGGY"/>
</dbReference>
<protein>
    <submittedName>
        <fullName evidence="6">Xylulokinase</fullName>
    </submittedName>
</protein>
<dbReference type="OrthoDB" id="9782710at2"/>
<evidence type="ECO:0000256" key="2">
    <source>
        <dbReference type="ARBA" id="ARBA00022679"/>
    </source>
</evidence>
<dbReference type="PIRSF" id="PIRSF000538">
    <property type="entry name" value="GlpK"/>
    <property type="match status" value="1"/>
</dbReference>
<dbReference type="Gene3D" id="3.30.420.40">
    <property type="match status" value="2"/>
</dbReference>
<accession>A0A1H4KIY8</accession>
<dbReference type="SUPFAM" id="SSF53067">
    <property type="entry name" value="Actin-like ATPase domain"/>
    <property type="match status" value="2"/>
</dbReference>
<evidence type="ECO:0000256" key="1">
    <source>
        <dbReference type="ARBA" id="ARBA00009156"/>
    </source>
</evidence>
<dbReference type="Pfam" id="PF00370">
    <property type="entry name" value="FGGY_N"/>
    <property type="match status" value="1"/>
</dbReference>
<organism evidence="6 7">
    <name type="scientific">Paramicrobacterium humi</name>
    <dbReference type="NCBI Taxonomy" id="640635"/>
    <lineage>
        <taxon>Bacteria</taxon>
        <taxon>Bacillati</taxon>
        <taxon>Actinomycetota</taxon>
        <taxon>Actinomycetes</taxon>
        <taxon>Micrococcales</taxon>
        <taxon>Microbacteriaceae</taxon>
        <taxon>Paramicrobacterium</taxon>
    </lineage>
</organism>
<dbReference type="Pfam" id="PF02782">
    <property type="entry name" value="FGGY_C"/>
    <property type="match status" value="1"/>
</dbReference>
<dbReference type="GO" id="GO:0016301">
    <property type="term" value="F:kinase activity"/>
    <property type="evidence" value="ECO:0007669"/>
    <property type="project" value="UniProtKB-KW"/>
</dbReference>
<feature type="domain" description="Carbohydrate kinase FGGY C-terminal" evidence="5">
    <location>
        <begin position="341"/>
        <end position="462"/>
    </location>
</feature>